<keyword evidence="2" id="KW-1185">Reference proteome</keyword>
<gene>
    <name evidence="1" type="ORF">ACFL27_14345</name>
</gene>
<name>A0ABV6YYU5_UNCC1</name>
<evidence type="ECO:0000313" key="2">
    <source>
        <dbReference type="Proteomes" id="UP001594351"/>
    </source>
</evidence>
<dbReference type="EMBL" id="JBHPBY010000182">
    <property type="protein sequence ID" value="MFC1851374.1"/>
    <property type="molecule type" value="Genomic_DNA"/>
</dbReference>
<organism evidence="1 2">
    <name type="scientific">candidate division CSSED10-310 bacterium</name>
    <dbReference type="NCBI Taxonomy" id="2855610"/>
    <lineage>
        <taxon>Bacteria</taxon>
        <taxon>Bacteria division CSSED10-310</taxon>
    </lineage>
</organism>
<reference evidence="1 2" key="1">
    <citation type="submission" date="2024-09" db="EMBL/GenBank/DDBJ databases">
        <title>Laminarin stimulates single cell rates of sulfate reduction while oxygen inhibits transcriptomic activity in coastal marine sediment.</title>
        <authorList>
            <person name="Lindsay M."/>
            <person name="Orcutt B."/>
            <person name="Emerson D."/>
            <person name="Stepanauskas R."/>
            <person name="D'Angelo T."/>
        </authorList>
    </citation>
    <scope>NUCLEOTIDE SEQUENCE [LARGE SCALE GENOMIC DNA]</scope>
    <source>
        <strain evidence="1">SAG AM-311-K15</strain>
    </source>
</reference>
<dbReference type="Proteomes" id="UP001594351">
    <property type="component" value="Unassembled WGS sequence"/>
</dbReference>
<accession>A0ABV6YYU5</accession>
<sequence length="322" mass="37385">MKKFIIKTIFFTLLLTIILGTSMFYFPYLPLQKSLHFALLDKHERLRTTPSPRLIFIGGSNLLFGLNSKRIAETCNIDVVNAGMHAGCGLRYMLNDIKPFIQEHDVVVIVAEYGQWYGGRSYGGLQLLYTLFDVYPEGRQYISFRQWLHLLKFIPYYASSKVLNTVRSEVKEFIRPQRKEIIGVYERKAFNEYGDIVAHWGRKNETFSAMGKNNLASKGNANPDLLDFLNAYHNYVESKNAELYFLYTCFHESSFDNNKEAINQLHAELSKTLTFPILSNPERYKYPDQYFFNSVFHLNGEGVILRTSHIIEDLQAVIDKKH</sequence>
<proteinExistence type="predicted"/>
<evidence type="ECO:0008006" key="3">
    <source>
        <dbReference type="Google" id="ProtNLM"/>
    </source>
</evidence>
<comment type="caution">
    <text evidence="1">The sequence shown here is derived from an EMBL/GenBank/DDBJ whole genome shotgun (WGS) entry which is preliminary data.</text>
</comment>
<evidence type="ECO:0000313" key="1">
    <source>
        <dbReference type="EMBL" id="MFC1851374.1"/>
    </source>
</evidence>
<protein>
    <recommendedName>
        <fullName evidence="3">DUF1574 domain-containing protein</fullName>
    </recommendedName>
</protein>